<dbReference type="NCBIfam" id="NF004733">
    <property type="entry name" value="PRK06074.1-5"/>
    <property type="match status" value="1"/>
</dbReference>
<feature type="domain" description="NADH:ubiquinone oxidoreductase 30kDa subunit" evidence="10">
    <location>
        <begin position="378"/>
        <end position="498"/>
    </location>
</feature>
<accession>A0AAD4MWI4</accession>
<dbReference type="InterPro" id="IPR037232">
    <property type="entry name" value="NADH_quin_OxRdtase_su_C/D-like"/>
</dbReference>
<dbReference type="GO" id="GO:0008137">
    <property type="term" value="F:NADH dehydrogenase (ubiquinone) activity"/>
    <property type="evidence" value="ECO:0007669"/>
    <property type="project" value="UniProtKB-EC"/>
</dbReference>
<evidence type="ECO:0000256" key="5">
    <source>
        <dbReference type="ARBA" id="ARBA00022967"/>
    </source>
</evidence>
<keyword evidence="4 9" id="KW-0813">Transport</keyword>
<dbReference type="EMBL" id="JAKKPZ010000036">
    <property type="protein sequence ID" value="KAI1708294.1"/>
    <property type="molecule type" value="Genomic_DNA"/>
</dbReference>
<evidence type="ECO:0000256" key="7">
    <source>
        <dbReference type="ARBA" id="ARBA00023075"/>
    </source>
</evidence>
<dbReference type="InterPro" id="IPR001268">
    <property type="entry name" value="NADH_UbQ_OxRdtase_30kDa_su"/>
</dbReference>
<evidence type="ECO:0000313" key="12">
    <source>
        <dbReference type="Proteomes" id="UP001201812"/>
    </source>
</evidence>
<reference evidence="11" key="1">
    <citation type="submission" date="2022-01" db="EMBL/GenBank/DDBJ databases">
        <title>Genome Sequence Resource for Two Populations of Ditylenchus destructor, the Migratory Endoparasitic Phytonematode.</title>
        <authorList>
            <person name="Zhang H."/>
            <person name="Lin R."/>
            <person name="Xie B."/>
        </authorList>
    </citation>
    <scope>NUCLEOTIDE SEQUENCE</scope>
    <source>
        <strain evidence="11">BazhouSP</strain>
    </source>
</reference>
<dbReference type="PROSITE" id="PS00542">
    <property type="entry name" value="COMPLEX1_30K"/>
    <property type="match status" value="1"/>
</dbReference>
<evidence type="ECO:0000259" key="10">
    <source>
        <dbReference type="Pfam" id="PF00329"/>
    </source>
</evidence>
<comment type="caution">
    <text evidence="11">The sequence shown here is derived from an EMBL/GenBank/DDBJ whole genome shotgun (WGS) entry which is preliminary data.</text>
</comment>
<comment type="similarity">
    <text evidence="2 9">Belongs to the complex I 30 kDa subunit family.</text>
</comment>
<dbReference type="PANTHER" id="PTHR10884">
    <property type="entry name" value="NADH DEHYDROGENASE UBIQUINONE IRON-SULFUR PROTEIN 3"/>
    <property type="match status" value="1"/>
</dbReference>
<evidence type="ECO:0000256" key="4">
    <source>
        <dbReference type="ARBA" id="ARBA00022448"/>
    </source>
</evidence>
<comment type="catalytic activity">
    <reaction evidence="8">
        <text>a ubiquinone + NADH + 5 H(+)(in) = a ubiquinol + NAD(+) + 4 H(+)(out)</text>
        <dbReference type="Rhea" id="RHEA:29091"/>
        <dbReference type="Rhea" id="RHEA-COMP:9565"/>
        <dbReference type="Rhea" id="RHEA-COMP:9566"/>
        <dbReference type="ChEBI" id="CHEBI:15378"/>
        <dbReference type="ChEBI" id="CHEBI:16389"/>
        <dbReference type="ChEBI" id="CHEBI:17976"/>
        <dbReference type="ChEBI" id="CHEBI:57540"/>
        <dbReference type="ChEBI" id="CHEBI:57945"/>
        <dbReference type="EC" id="7.1.1.2"/>
    </reaction>
</comment>
<evidence type="ECO:0000256" key="3">
    <source>
        <dbReference type="ARBA" id="ARBA00020084"/>
    </source>
</evidence>
<organism evidence="11 12">
    <name type="scientific">Ditylenchus destructor</name>
    <dbReference type="NCBI Taxonomy" id="166010"/>
    <lineage>
        <taxon>Eukaryota</taxon>
        <taxon>Metazoa</taxon>
        <taxon>Ecdysozoa</taxon>
        <taxon>Nematoda</taxon>
        <taxon>Chromadorea</taxon>
        <taxon>Rhabditida</taxon>
        <taxon>Tylenchina</taxon>
        <taxon>Tylenchomorpha</taxon>
        <taxon>Sphaerularioidea</taxon>
        <taxon>Anguinidae</taxon>
        <taxon>Anguininae</taxon>
        <taxon>Ditylenchus</taxon>
    </lineage>
</organism>
<evidence type="ECO:0000256" key="9">
    <source>
        <dbReference type="RuleBase" id="RU003456"/>
    </source>
</evidence>
<name>A0AAD4MWI4_9BILA</name>
<protein>
    <recommendedName>
        <fullName evidence="3">NADH dehydrogenase [ubiquinone] iron-sulfur protein 3, mitochondrial</fullName>
    </recommendedName>
</protein>
<dbReference type="InterPro" id="IPR010218">
    <property type="entry name" value="NADH_DH_suC"/>
</dbReference>
<evidence type="ECO:0000256" key="1">
    <source>
        <dbReference type="ARBA" id="ARBA00004173"/>
    </source>
</evidence>
<evidence type="ECO:0000256" key="6">
    <source>
        <dbReference type="ARBA" id="ARBA00023027"/>
    </source>
</evidence>
<dbReference type="InterPro" id="IPR020396">
    <property type="entry name" value="NADH_UbQ_OxRdtase_CS"/>
</dbReference>
<gene>
    <name evidence="11" type="ORF">DdX_11974</name>
</gene>
<dbReference type="Proteomes" id="UP001201812">
    <property type="component" value="Unassembled WGS sequence"/>
</dbReference>
<dbReference type="NCBIfam" id="TIGR01961">
    <property type="entry name" value="NuoC_fam"/>
    <property type="match status" value="1"/>
</dbReference>
<dbReference type="Pfam" id="PF00329">
    <property type="entry name" value="Complex1_30kDa"/>
    <property type="match status" value="1"/>
</dbReference>
<dbReference type="GO" id="GO:0016651">
    <property type="term" value="F:oxidoreductase activity, acting on NAD(P)H"/>
    <property type="evidence" value="ECO:0007669"/>
    <property type="project" value="InterPro"/>
</dbReference>
<sequence length="564" mass="64667">MASVDDLNLSSYVDYARVKSALVPNKVSRNSWFDICMKMFPSTLKDFADKDDTDVTSTLQDVFEIFDDLLLAVDEGAKDENDTFVFMDVFCGLLPLAESTSVICRKKAQKLIQRLLSCFDSKAQCMIIRRLFQMVSKQKVNVRMEPQVLALIIDMYRQKLDPHNPISEVFQTQLSQFYEQVASVSYEDMSSSVHFYTAATLLVEVHALYSFNVDVVRKGKQMLLEKFQTQLAEYSHLKSMMLKQTVTNGNSSTSSFEDLLNSKDVLEMELASLELLKFTLTDARRKVDDVLKGIMLQRILKSSDLAARPFRSFLCSRGFATEGGTTGAAEQERKKANFYKINEAKRDKLAEFGRYTAACLPKFIQQVQFAGGDELELLVHPDGVLPVMAFLKGHHAAQFTNFIFACGVDVPTRQNRFEVVYALMSIRYNTRIRVRTYTDEISPIESICSIFSGAEWYEREIYDMYGVWFNNHPDLRRLLTDYGFEGHPQRKDFPLTGYVEVRWDPELRRVVQEPTELAQEFRKFDLDTPWEVFPAFRDAPITSGYKVVNVKEGKESEKETSNAP</sequence>
<evidence type="ECO:0000256" key="8">
    <source>
        <dbReference type="ARBA" id="ARBA00049551"/>
    </source>
</evidence>
<keyword evidence="7" id="KW-0830">Ubiquinone</keyword>
<keyword evidence="6 9" id="KW-0520">NAD</keyword>
<dbReference type="GO" id="GO:0005739">
    <property type="term" value="C:mitochondrion"/>
    <property type="evidence" value="ECO:0007669"/>
    <property type="project" value="UniProtKB-SubCell"/>
</dbReference>
<evidence type="ECO:0000313" key="11">
    <source>
        <dbReference type="EMBL" id="KAI1708294.1"/>
    </source>
</evidence>
<dbReference type="SUPFAM" id="SSF143243">
    <property type="entry name" value="Nqo5-like"/>
    <property type="match status" value="1"/>
</dbReference>
<dbReference type="AlphaFoldDB" id="A0AAD4MWI4"/>
<dbReference type="Gene3D" id="3.30.460.80">
    <property type="entry name" value="NADH:ubiquinone oxidoreductase, 30kDa subunit"/>
    <property type="match status" value="1"/>
</dbReference>
<dbReference type="FunFam" id="3.30.460.80:FF:000002">
    <property type="entry name" value="NADH dehydrogenase iron-sulfur protein 3, mitochondrial"/>
    <property type="match status" value="1"/>
</dbReference>
<keyword evidence="5 9" id="KW-1278">Translocase</keyword>
<proteinExistence type="inferred from homology"/>
<dbReference type="HAMAP" id="MF_01357">
    <property type="entry name" value="NDH1_NuoC"/>
    <property type="match status" value="1"/>
</dbReference>
<dbReference type="PANTHER" id="PTHR10884:SF14">
    <property type="entry name" value="NADH DEHYDROGENASE [UBIQUINONE] IRON-SULFUR PROTEIN 3, MITOCHONDRIAL"/>
    <property type="match status" value="1"/>
</dbReference>
<evidence type="ECO:0000256" key="2">
    <source>
        <dbReference type="ARBA" id="ARBA00007569"/>
    </source>
</evidence>
<dbReference type="GO" id="GO:0016020">
    <property type="term" value="C:membrane"/>
    <property type="evidence" value="ECO:0007669"/>
    <property type="project" value="UniProtKB-ARBA"/>
</dbReference>
<comment type="subcellular location">
    <subcellularLocation>
        <location evidence="1">Mitochondrion</location>
    </subcellularLocation>
</comment>
<keyword evidence="12" id="KW-1185">Reference proteome</keyword>